<dbReference type="InParanoid" id="A0A3N4KT47"/>
<feature type="transmembrane region" description="Helical" evidence="2">
    <location>
        <begin position="479"/>
        <end position="498"/>
    </location>
</feature>
<feature type="transmembrane region" description="Helical" evidence="2">
    <location>
        <begin position="510"/>
        <end position="529"/>
    </location>
</feature>
<accession>A0A3N4KT47</accession>
<evidence type="ECO:0000313" key="3">
    <source>
        <dbReference type="EMBL" id="RPB13667.1"/>
    </source>
</evidence>
<keyword evidence="2" id="KW-0472">Membrane</keyword>
<keyword evidence="2" id="KW-0812">Transmembrane</keyword>
<keyword evidence="2" id="KW-1133">Transmembrane helix</keyword>
<feature type="region of interest" description="Disordered" evidence="1">
    <location>
        <begin position="163"/>
        <end position="184"/>
    </location>
</feature>
<keyword evidence="4" id="KW-1185">Reference proteome</keyword>
<feature type="transmembrane region" description="Helical" evidence="2">
    <location>
        <begin position="12"/>
        <end position="30"/>
    </location>
</feature>
<dbReference type="EMBL" id="ML119121">
    <property type="protein sequence ID" value="RPB13667.1"/>
    <property type="molecule type" value="Genomic_DNA"/>
</dbReference>
<feature type="transmembrane region" description="Helical" evidence="2">
    <location>
        <begin position="252"/>
        <end position="271"/>
    </location>
</feature>
<dbReference type="OrthoDB" id="5406607at2759"/>
<dbReference type="Proteomes" id="UP000277580">
    <property type="component" value="Unassembled WGS sequence"/>
</dbReference>
<evidence type="ECO:0000256" key="1">
    <source>
        <dbReference type="SAM" id="MobiDB-lite"/>
    </source>
</evidence>
<dbReference type="AlphaFoldDB" id="A0A3N4KT47"/>
<reference evidence="3 4" key="1">
    <citation type="journal article" date="2018" name="Nat. Ecol. Evol.">
        <title>Pezizomycetes genomes reveal the molecular basis of ectomycorrhizal truffle lifestyle.</title>
        <authorList>
            <person name="Murat C."/>
            <person name="Payen T."/>
            <person name="Noel B."/>
            <person name="Kuo A."/>
            <person name="Morin E."/>
            <person name="Chen J."/>
            <person name="Kohler A."/>
            <person name="Krizsan K."/>
            <person name="Balestrini R."/>
            <person name="Da Silva C."/>
            <person name="Montanini B."/>
            <person name="Hainaut M."/>
            <person name="Levati E."/>
            <person name="Barry K.W."/>
            <person name="Belfiori B."/>
            <person name="Cichocki N."/>
            <person name="Clum A."/>
            <person name="Dockter R.B."/>
            <person name="Fauchery L."/>
            <person name="Guy J."/>
            <person name="Iotti M."/>
            <person name="Le Tacon F."/>
            <person name="Lindquist E.A."/>
            <person name="Lipzen A."/>
            <person name="Malagnac F."/>
            <person name="Mello A."/>
            <person name="Molinier V."/>
            <person name="Miyauchi S."/>
            <person name="Poulain J."/>
            <person name="Riccioni C."/>
            <person name="Rubini A."/>
            <person name="Sitrit Y."/>
            <person name="Splivallo R."/>
            <person name="Traeger S."/>
            <person name="Wang M."/>
            <person name="Zifcakova L."/>
            <person name="Wipf D."/>
            <person name="Zambonelli A."/>
            <person name="Paolocci F."/>
            <person name="Nowrousian M."/>
            <person name="Ottonello S."/>
            <person name="Baldrian P."/>
            <person name="Spatafora J.W."/>
            <person name="Henrissat B."/>
            <person name="Nagy L.G."/>
            <person name="Aury J.M."/>
            <person name="Wincker P."/>
            <person name="Grigoriev I.V."/>
            <person name="Bonfante P."/>
            <person name="Martin F.M."/>
        </authorList>
    </citation>
    <scope>NUCLEOTIDE SEQUENCE [LARGE SCALE GENOMIC DNA]</scope>
    <source>
        <strain evidence="3 4">CCBAS932</strain>
    </source>
</reference>
<organism evidence="3 4">
    <name type="scientific">Morchella conica CCBAS932</name>
    <dbReference type="NCBI Taxonomy" id="1392247"/>
    <lineage>
        <taxon>Eukaryota</taxon>
        <taxon>Fungi</taxon>
        <taxon>Dikarya</taxon>
        <taxon>Ascomycota</taxon>
        <taxon>Pezizomycotina</taxon>
        <taxon>Pezizomycetes</taxon>
        <taxon>Pezizales</taxon>
        <taxon>Morchellaceae</taxon>
        <taxon>Morchella</taxon>
    </lineage>
</organism>
<evidence type="ECO:0000313" key="4">
    <source>
        <dbReference type="Proteomes" id="UP000277580"/>
    </source>
</evidence>
<evidence type="ECO:0000256" key="2">
    <source>
        <dbReference type="SAM" id="Phobius"/>
    </source>
</evidence>
<proteinExistence type="predicted"/>
<feature type="compositionally biased region" description="Basic residues" evidence="1">
    <location>
        <begin position="171"/>
        <end position="181"/>
    </location>
</feature>
<feature type="transmembrane region" description="Helical" evidence="2">
    <location>
        <begin position="277"/>
        <end position="301"/>
    </location>
</feature>
<gene>
    <name evidence="3" type="ORF">P167DRAFT_558143</name>
</gene>
<sequence length="547" mass="61124">MHLRRRLPAASSLRSTLSAIVFIGLLPYIANALPRGLFPRQTTTTTGTTSSTIPSNIQFTSSSLCVVPAPWTQILSFFLTNYIARIATFKKTSGYEGSRDYFRTIISLFVPFFGISQAASTIARGSRFLGKDEIGKALHAETLCIVQRQQTWKPKNGDVIRGCTLEEPSKRSRKKNRSSGSHHREEAVLCIETPNMKQIVNPTKWKIQGQYNLPNGYGFAKLPPGTSLGAINPTTDRSTIVIASSYGTAKSFLGALQILFSIYTLYGAYGAQVQNYGYAAFGFSVIPYTIMSFLNAIANIIEADYDTLFMIESEVMVEAFGRTKEEFVGAVGALIPDLDRREWTDIKFKRHKERGIYAYELDVNDEETGRKWKVVEAEPLGAEFALAAQRFDQPVGNPQHALPMIQQKEPVSTSHCTKIIIPGAGQYQRKKKEVKKSNRFYHQSVFIIVISALILPYIILGALSRFKPEESTMRQRTFMMGWLVSGQVLGVLDLAGTKGGRKKWWRLMELLTKTIIVIIGFAFSIGGFIEAGRMMRNFGFCLRLSNT</sequence>
<protein>
    <submittedName>
        <fullName evidence="3">Uncharacterized protein</fullName>
    </submittedName>
</protein>
<feature type="transmembrane region" description="Helical" evidence="2">
    <location>
        <begin position="440"/>
        <end position="459"/>
    </location>
</feature>
<name>A0A3N4KT47_9PEZI</name>
<feature type="transmembrane region" description="Helical" evidence="2">
    <location>
        <begin position="101"/>
        <end position="123"/>
    </location>
</feature>